<dbReference type="OrthoDB" id="9802553at2"/>
<dbReference type="InterPro" id="IPR010930">
    <property type="entry name" value="Flg_bb/hook_C_dom"/>
</dbReference>
<dbReference type="STRING" id="1121345.SAMN02745217_02010"/>
<proteinExistence type="inferred from homology"/>
<keyword evidence="6 7" id="KW-0975">Bacterial flagellum</keyword>
<keyword evidence="11" id="KW-0966">Cell projection</keyword>
<dbReference type="InterPro" id="IPR002371">
    <property type="entry name" value="FlgK"/>
</dbReference>
<feature type="domain" description="Flagellar basal-body/hook protein C-terminal" evidence="9">
    <location>
        <begin position="559"/>
        <end position="593"/>
    </location>
</feature>
<sequence>MSLSSSLQVGVSGLTASQNALNTTAHNLANVNTKGYTRQQVVMADFAYQKWGVNHISTLQTGLGVDIETVRQVRNMFYDKSYRTELGRQGFYQTQYETVQEVESMFGELEGVAFQDSINDLWVSLQEFAKTPDTIENRASLLEDARSFLERADNISKQLSNYQVNLNKQIMEKVNTVNDIADKIYNLNQKISLYESNGQEHANDLRDERNNLLDELGGIINITYKENSIGVVTVSAEDMPLVTENETYKMDVAKVSESSDLLKPVWASFNRDVYRMDLPISTENNTDIGSLKGLLVSRGSDKANYTDIPVKPVKTSGMSDADYDAALADYAGKVKEYNSTVNVSVIMTAQAQFDQLIHGIVTSINDIFSPNKEVTLAGNVTLPNGVTLNAGEKIMILDEDNAPYGMDKPDYTQGEALFNRKSTDRYSASVPVTIDNGDGTTTIKNVRIYNKENSSDIYSLFTLGEIEINPEISNNYSKLPLSAGKEVVGVDVKSAEKLLALWNKPFAALSPNSLAVSTFKDYYTNFTGEIGTWGNELNTISQNQATMVQNIDDQRQSIMGVSSDEELTNLIKYQHAYNASSRFITVIDQMMEHIVTRL</sequence>
<evidence type="ECO:0000313" key="12">
    <source>
        <dbReference type="Proteomes" id="UP000184612"/>
    </source>
</evidence>
<evidence type="ECO:0000259" key="9">
    <source>
        <dbReference type="Pfam" id="PF06429"/>
    </source>
</evidence>
<dbReference type="InterPro" id="IPR053927">
    <property type="entry name" value="FlgK_helical"/>
</dbReference>
<dbReference type="PANTHER" id="PTHR30033:SF1">
    <property type="entry name" value="FLAGELLAR HOOK-ASSOCIATED PROTEIN 1"/>
    <property type="match status" value="1"/>
</dbReference>
<evidence type="ECO:0000256" key="7">
    <source>
        <dbReference type="RuleBase" id="RU362065"/>
    </source>
</evidence>
<keyword evidence="11" id="KW-0282">Flagellum</keyword>
<dbReference type="InterPro" id="IPR001444">
    <property type="entry name" value="Flag_bb_rod_N"/>
</dbReference>
<feature type="domain" description="Flagellar hook-associated protein FlgK helical" evidence="10">
    <location>
        <begin position="100"/>
        <end position="367"/>
    </location>
</feature>
<evidence type="ECO:0000259" key="8">
    <source>
        <dbReference type="Pfam" id="PF00460"/>
    </source>
</evidence>
<gene>
    <name evidence="7" type="primary">flgK</name>
    <name evidence="11" type="ORF">SAMN02745217_02010</name>
</gene>
<dbReference type="Proteomes" id="UP000184612">
    <property type="component" value="Unassembled WGS sequence"/>
</dbReference>
<dbReference type="GO" id="GO:0009424">
    <property type="term" value="C:bacterial-type flagellum hook"/>
    <property type="evidence" value="ECO:0007669"/>
    <property type="project" value="UniProtKB-UniRule"/>
</dbReference>
<dbReference type="RefSeq" id="WP_073588698.1">
    <property type="nucleotide sequence ID" value="NZ_FRFD01000005.1"/>
</dbReference>
<evidence type="ECO:0000256" key="2">
    <source>
        <dbReference type="ARBA" id="ARBA00004613"/>
    </source>
</evidence>
<keyword evidence="5 7" id="KW-0964">Secreted</keyword>
<keyword evidence="11" id="KW-0969">Cilium</keyword>
<dbReference type="PRINTS" id="PR01005">
    <property type="entry name" value="FLGHOOKAP1"/>
</dbReference>
<dbReference type="Pfam" id="PF00460">
    <property type="entry name" value="Flg_bb_rod"/>
    <property type="match status" value="1"/>
</dbReference>
<protein>
    <recommendedName>
        <fullName evidence="4 7">Flagellar hook-associated protein 1</fullName>
        <shortName evidence="7">HAP1</shortName>
    </recommendedName>
</protein>
<evidence type="ECO:0000256" key="4">
    <source>
        <dbReference type="ARBA" id="ARBA00016244"/>
    </source>
</evidence>
<dbReference type="GO" id="GO:0005198">
    <property type="term" value="F:structural molecule activity"/>
    <property type="evidence" value="ECO:0007669"/>
    <property type="project" value="UniProtKB-UniRule"/>
</dbReference>
<dbReference type="EMBL" id="FRFD01000005">
    <property type="protein sequence ID" value="SHO48734.1"/>
    <property type="molecule type" value="Genomic_DNA"/>
</dbReference>
<dbReference type="SUPFAM" id="SSF64518">
    <property type="entry name" value="Phase 1 flagellin"/>
    <property type="match status" value="1"/>
</dbReference>
<name>A0A1M7Y7X4_9FIRM</name>
<dbReference type="AlphaFoldDB" id="A0A1M7Y7X4"/>
<organism evidence="11 12">
    <name type="scientific">Anaerocolumna xylanovorans DSM 12503</name>
    <dbReference type="NCBI Taxonomy" id="1121345"/>
    <lineage>
        <taxon>Bacteria</taxon>
        <taxon>Bacillati</taxon>
        <taxon>Bacillota</taxon>
        <taxon>Clostridia</taxon>
        <taxon>Lachnospirales</taxon>
        <taxon>Lachnospiraceae</taxon>
        <taxon>Anaerocolumna</taxon>
    </lineage>
</organism>
<evidence type="ECO:0000256" key="5">
    <source>
        <dbReference type="ARBA" id="ARBA00022525"/>
    </source>
</evidence>
<accession>A0A1M7Y7X4</accession>
<keyword evidence="12" id="KW-1185">Reference proteome</keyword>
<evidence type="ECO:0000256" key="3">
    <source>
        <dbReference type="ARBA" id="ARBA00009677"/>
    </source>
</evidence>
<evidence type="ECO:0000256" key="1">
    <source>
        <dbReference type="ARBA" id="ARBA00004365"/>
    </source>
</evidence>
<dbReference type="GO" id="GO:0044780">
    <property type="term" value="P:bacterial-type flagellum assembly"/>
    <property type="evidence" value="ECO:0007669"/>
    <property type="project" value="InterPro"/>
</dbReference>
<dbReference type="GO" id="GO:0005576">
    <property type="term" value="C:extracellular region"/>
    <property type="evidence" value="ECO:0007669"/>
    <property type="project" value="UniProtKB-SubCell"/>
</dbReference>
<evidence type="ECO:0000259" key="10">
    <source>
        <dbReference type="Pfam" id="PF22638"/>
    </source>
</evidence>
<dbReference type="Pfam" id="PF22638">
    <property type="entry name" value="FlgK_D1"/>
    <property type="match status" value="1"/>
</dbReference>
<comment type="subcellular location">
    <subcellularLocation>
        <location evidence="1 7">Bacterial flagellum</location>
    </subcellularLocation>
    <subcellularLocation>
        <location evidence="2 7">Secreted</location>
    </subcellularLocation>
</comment>
<comment type="similarity">
    <text evidence="3 7">Belongs to the flagella basal body rod proteins family.</text>
</comment>
<reference evidence="11 12" key="1">
    <citation type="submission" date="2016-12" db="EMBL/GenBank/DDBJ databases">
        <authorList>
            <person name="Song W.-J."/>
            <person name="Kurnit D.M."/>
        </authorList>
    </citation>
    <scope>NUCLEOTIDE SEQUENCE [LARGE SCALE GENOMIC DNA]</scope>
    <source>
        <strain evidence="11 12">DSM 12503</strain>
    </source>
</reference>
<dbReference type="NCBIfam" id="TIGR02492">
    <property type="entry name" value="flgK_ends"/>
    <property type="match status" value="1"/>
</dbReference>
<feature type="domain" description="Flagellar basal body rod protein N-terminal" evidence="8">
    <location>
        <begin position="7"/>
        <end position="37"/>
    </location>
</feature>
<evidence type="ECO:0000256" key="6">
    <source>
        <dbReference type="ARBA" id="ARBA00023143"/>
    </source>
</evidence>
<dbReference type="Pfam" id="PF06429">
    <property type="entry name" value="Flg_bbr_C"/>
    <property type="match status" value="1"/>
</dbReference>
<dbReference type="PANTHER" id="PTHR30033">
    <property type="entry name" value="FLAGELLAR HOOK-ASSOCIATED PROTEIN 1"/>
    <property type="match status" value="1"/>
</dbReference>
<evidence type="ECO:0000313" key="11">
    <source>
        <dbReference type="EMBL" id="SHO48734.1"/>
    </source>
</evidence>